<keyword evidence="1" id="KW-0479">Metal-binding</keyword>
<dbReference type="GO" id="GO:0046872">
    <property type="term" value="F:metal ion binding"/>
    <property type="evidence" value="ECO:0007669"/>
    <property type="project" value="UniProtKB-KW"/>
</dbReference>
<evidence type="ECO:0000313" key="4">
    <source>
        <dbReference type="Proteomes" id="UP000181951"/>
    </source>
</evidence>
<dbReference type="SMART" id="SM00849">
    <property type="entry name" value="Lactamase_B"/>
    <property type="match status" value="1"/>
</dbReference>
<dbReference type="SMART" id="SM00450">
    <property type="entry name" value="RHOD"/>
    <property type="match status" value="1"/>
</dbReference>
<dbReference type="PANTHER" id="PTHR43084:SF1">
    <property type="entry name" value="PERSULFIDE DIOXYGENASE ETHE1, MITOCHONDRIAL"/>
    <property type="match status" value="1"/>
</dbReference>
<feature type="domain" description="Rhodanese" evidence="2">
    <location>
        <begin position="367"/>
        <end position="452"/>
    </location>
</feature>
<gene>
    <name evidence="3" type="ORF">SAMN05216267_105012</name>
</gene>
<dbReference type="SUPFAM" id="SSF52821">
    <property type="entry name" value="Rhodanese/Cell cycle control phosphatase"/>
    <property type="match status" value="2"/>
</dbReference>
<dbReference type="InterPro" id="IPR001763">
    <property type="entry name" value="Rhodanese-like_dom"/>
</dbReference>
<evidence type="ECO:0000313" key="3">
    <source>
        <dbReference type="EMBL" id="SEO87899.1"/>
    </source>
</evidence>
<evidence type="ECO:0000259" key="2">
    <source>
        <dbReference type="PROSITE" id="PS50206"/>
    </source>
</evidence>
<dbReference type="GO" id="GO:0006749">
    <property type="term" value="P:glutathione metabolic process"/>
    <property type="evidence" value="ECO:0007669"/>
    <property type="project" value="InterPro"/>
</dbReference>
<organism evidence="3 4">
    <name type="scientific">Actinacidiphila rubida</name>
    <dbReference type="NCBI Taxonomy" id="310780"/>
    <lineage>
        <taxon>Bacteria</taxon>
        <taxon>Bacillati</taxon>
        <taxon>Actinomycetota</taxon>
        <taxon>Actinomycetes</taxon>
        <taxon>Kitasatosporales</taxon>
        <taxon>Streptomycetaceae</taxon>
        <taxon>Actinacidiphila</taxon>
    </lineage>
</organism>
<dbReference type="InterPro" id="IPR036866">
    <property type="entry name" value="RibonucZ/Hydroxyglut_hydro"/>
</dbReference>
<dbReference type="STRING" id="310780.SAMN05216267_105012"/>
<dbReference type="Gene3D" id="3.60.15.10">
    <property type="entry name" value="Ribonuclease Z/Hydroxyacylglutathione hydrolase-like"/>
    <property type="match status" value="1"/>
</dbReference>
<dbReference type="PROSITE" id="PS50206">
    <property type="entry name" value="RHODANESE_3"/>
    <property type="match status" value="2"/>
</dbReference>
<dbReference type="SUPFAM" id="SSF56281">
    <property type="entry name" value="Metallo-hydrolase/oxidoreductase"/>
    <property type="match status" value="1"/>
</dbReference>
<dbReference type="CDD" id="cd07724">
    <property type="entry name" value="POD-like_MBL-fold"/>
    <property type="match status" value="1"/>
</dbReference>
<dbReference type="InterPro" id="IPR036873">
    <property type="entry name" value="Rhodanese-like_dom_sf"/>
</dbReference>
<proteinExistence type="predicted"/>
<dbReference type="EMBL" id="FODD01000050">
    <property type="protein sequence ID" value="SEO87899.1"/>
    <property type="molecule type" value="Genomic_DNA"/>
</dbReference>
<evidence type="ECO:0000256" key="1">
    <source>
        <dbReference type="ARBA" id="ARBA00022723"/>
    </source>
</evidence>
<name>A0A1H8T9S7_9ACTN</name>
<dbReference type="AlphaFoldDB" id="A0A1H8T9S7"/>
<accession>A0A1H8T9S7</accession>
<dbReference type="InterPro" id="IPR044528">
    <property type="entry name" value="POD-like_MBL-fold"/>
</dbReference>
<dbReference type="PANTHER" id="PTHR43084">
    <property type="entry name" value="PERSULFIDE DIOXYGENASE ETHE1"/>
    <property type="match status" value="1"/>
</dbReference>
<dbReference type="InterPro" id="IPR051682">
    <property type="entry name" value="Mito_Persulfide_Diox"/>
</dbReference>
<dbReference type="Proteomes" id="UP000181951">
    <property type="component" value="Unassembled WGS sequence"/>
</dbReference>
<keyword evidence="4" id="KW-1185">Reference proteome</keyword>
<protein>
    <submittedName>
        <fullName evidence="3">Glyoxylase, beta-lactamase superfamily II</fullName>
    </submittedName>
</protein>
<dbReference type="OrthoDB" id="3196337at2"/>
<feature type="domain" description="Rhodanese" evidence="2">
    <location>
        <begin position="264"/>
        <end position="294"/>
    </location>
</feature>
<dbReference type="Pfam" id="PF00581">
    <property type="entry name" value="Rhodanese"/>
    <property type="match status" value="2"/>
</dbReference>
<dbReference type="GO" id="GO:0050313">
    <property type="term" value="F:sulfur dioxygenase activity"/>
    <property type="evidence" value="ECO:0007669"/>
    <property type="project" value="InterPro"/>
</dbReference>
<dbReference type="InterPro" id="IPR001279">
    <property type="entry name" value="Metallo-B-lactamas"/>
</dbReference>
<sequence>MDVEILSTEGLGDRTYVVHDGHVAIAIDPQRDIDRVENLADDLGVTLAAVAETHIHNDYVTGGYVLAQRSGARYLVSAGDPVSFHRIPVNDGDEMIFGSLHLRAVKTPGHTPHHLSYVIRDARQPDQPPAVFTGGSLLYGSVGRTDLIDPMQTLALTGLQYQSVHRLADGLPDDTSVFPTHGFGSFCSAGETVPDDSSTIGREKIRNDAFTAADERTFVANLLADIAAYPAYYAHMASLNLAGPTLPDLTAPESVKPEELQRRLEAGEWIVDIRNRRAFAANHIDGSVSIELGDQAAIYLGWILPWNSSITLIGESPSDIAAMQRQLVRIGIDHLAGAATGPFDEISAGLGHGSYPRVDFAHVPAAFGDDEVILDVRRDDERRRSAIPGSLHIPLTELLDRMDELPQARLWVHCGSGFRAGIAASLLDRAHRPVVHIDDFYANAADRGRDVG</sequence>
<dbReference type="Gene3D" id="3.40.250.10">
    <property type="entry name" value="Rhodanese-like domain"/>
    <property type="match status" value="2"/>
</dbReference>
<dbReference type="RefSeq" id="WP_107451673.1">
    <property type="nucleotide sequence ID" value="NZ_FODD01000050.1"/>
</dbReference>
<dbReference type="GO" id="GO:0070813">
    <property type="term" value="P:hydrogen sulfide metabolic process"/>
    <property type="evidence" value="ECO:0007669"/>
    <property type="project" value="TreeGrafter"/>
</dbReference>
<reference evidence="3 4" key="1">
    <citation type="submission" date="2016-10" db="EMBL/GenBank/DDBJ databases">
        <authorList>
            <person name="de Groot N.N."/>
        </authorList>
    </citation>
    <scope>NUCLEOTIDE SEQUENCE [LARGE SCALE GENOMIC DNA]</scope>
    <source>
        <strain evidence="3 4">CGMCC 4.2026</strain>
    </source>
</reference>